<dbReference type="AlphaFoldDB" id="A0A845R2N5"/>
<comment type="caution">
    <text evidence="1">The sequence shown here is derived from an EMBL/GenBank/DDBJ whole genome shotgun (WGS) entry which is preliminary data.</text>
</comment>
<evidence type="ECO:0000313" key="1">
    <source>
        <dbReference type="EMBL" id="NBI08219.1"/>
    </source>
</evidence>
<evidence type="ECO:0000313" key="2">
    <source>
        <dbReference type="Proteomes" id="UP000467132"/>
    </source>
</evidence>
<gene>
    <name evidence="1" type="ORF">D3Z33_15270</name>
</gene>
<proteinExistence type="predicted"/>
<dbReference type="RefSeq" id="WP_160198681.1">
    <property type="nucleotide sequence ID" value="NZ_QXXA01000025.1"/>
</dbReference>
<dbReference type="Proteomes" id="UP000467132">
    <property type="component" value="Unassembled WGS sequence"/>
</dbReference>
<dbReference type="EMBL" id="QXXA01000025">
    <property type="protein sequence ID" value="NBI08219.1"/>
    <property type="molecule type" value="Genomic_DNA"/>
</dbReference>
<organism evidence="1 2">
    <name type="scientific">Senegalia massiliensis</name>
    <dbReference type="NCBI Taxonomy" id="1720316"/>
    <lineage>
        <taxon>Bacteria</taxon>
        <taxon>Bacillati</taxon>
        <taxon>Bacillota</taxon>
        <taxon>Clostridia</taxon>
        <taxon>Eubacteriales</taxon>
        <taxon>Clostridiaceae</taxon>
        <taxon>Senegalia</taxon>
    </lineage>
</organism>
<reference evidence="1 2" key="1">
    <citation type="submission" date="2018-08" db="EMBL/GenBank/DDBJ databases">
        <title>Murine metabolic-syndrome-specific gut microbial biobank.</title>
        <authorList>
            <person name="Liu C."/>
        </authorList>
    </citation>
    <scope>NUCLEOTIDE SEQUENCE [LARGE SCALE GENOMIC DNA]</scope>
    <source>
        <strain evidence="1 2">583</strain>
    </source>
</reference>
<accession>A0A845R2N5</accession>
<name>A0A845R2N5_9CLOT</name>
<protein>
    <submittedName>
        <fullName evidence="1">Uncharacterized protein</fullName>
    </submittedName>
</protein>
<sequence>MKTLDAMKEIYKNTSKEFECKHIGKIYILKYHELLNEIKANAKDETCNLELNNLDVLKFDWKEVKKPVDFMAVVKSRKKVKVEHELLEEEQEEYLSLDILMFNLSNMHYEPDFTDIILNGKWYIED</sequence>
<keyword evidence="2" id="KW-1185">Reference proteome</keyword>
<dbReference type="OrthoDB" id="1932863at2"/>